<evidence type="ECO:0000256" key="2">
    <source>
        <dbReference type="ARBA" id="ARBA00022840"/>
    </source>
</evidence>
<feature type="domain" description="FtsK" evidence="4">
    <location>
        <begin position="130"/>
        <end position="317"/>
    </location>
</feature>
<comment type="caution">
    <text evidence="5">The sequence shown here is derived from an EMBL/GenBank/DDBJ whole genome shotgun (WGS) entry which is preliminary data.</text>
</comment>
<dbReference type="GO" id="GO:0003677">
    <property type="term" value="F:DNA binding"/>
    <property type="evidence" value="ECO:0007669"/>
    <property type="project" value="InterPro"/>
</dbReference>
<keyword evidence="5" id="KW-0131">Cell cycle</keyword>
<dbReference type="SUPFAM" id="SSF52540">
    <property type="entry name" value="P-loop containing nucleoside triphosphate hydrolases"/>
    <property type="match status" value="1"/>
</dbReference>
<dbReference type="AlphaFoldDB" id="A0A7X4KU51"/>
<dbReference type="PANTHER" id="PTHR22683">
    <property type="entry name" value="SPORULATION PROTEIN RELATED"/>
    <property type="match status" value="1"/>
</dbReference>
<proteinExistence type="predicted"/>
<gene>
    <name evidence="5" type="ORF">GTK63_05515</name>
</gene>
<keyword evidence="2 3" id="KW-0067">ATP-binding</keyword>
<dbReference type="EMBL" id="WWFF01000006">
    <property type="protein sequence ID" value="MYN53782.1"/>
    <property type="molecule type" value="Genomic_DNA"/>
</dbReference>
<dbReference type="RefSeq" id="WP_160811097.1">
    <property type="nucleotide sequence ID" value="NZ_WWFF01000006.1"/>
</dbReference>
<evidence type="ECO:0000259" key="4">
    <source>
        <dbReference type="PROSITE" id="PS50901"/>
    </source>
</evidence>
<dbReference type="Gene3D" id="3.40.50.300">
    <property type="entry name" value="P-loop containing nucleotide triphosphate hydrolases"/>
    <property type="match status" value="1"/>
</dbReference>
<evidence type="ECO:0000313" key="6">
    <source>
        <dbReference type="Proteomes" id="UP000460132"/>
    </source>
</evidence>
<evidence type="ECO:0000313" key="5">
    <source>
        <dbReference type="EMBL" id="MYN53782.1"/>
    </source>
</evidence>
<dbReference type="Proteomes" id="UP000460132">
    <property type="component" value="Unassembled WGS sequence"/>
</dbReference>
<keyword evidence="5" id="KW-0132">Cell division</keyword>
<evidence type="ECO:0000256" key="3">
    <source>
        <dbReference type="PROSITE-ProRule" id="PRU00289"/>
    </source>
</evidence>
<dbReference type="GO" id="GO:0051301">
    <property type="term" value="P:cell division"/>
    <property type="evidence" value="ECO:0007669"/>
    <property type="project" value="UniProtKB-KW"/>
</dbReference>
<protein>
    <submittedName>
        <fullName evidence="5">Cell division protein FtsK</fullName>
    </submittedName>
</protein>
<dbReference type="PANTHER" id="PTHR22683:SF47">
    <property type="entry name" value="FTSK DOMAIN-CONTAINING PROTEIN YDCQ"/>
    <property type="match status" value="1"/>
</dbReference>
<dbReference type="InterPro" id="IPR002543">
    <property type="entry name" value="FtsK_dom"/>
</dbReference>
<dbReference type="PROSITE" id="PS50901">
    <property type="entry name" value="FTSK"/>
    <property type="match status" value="1"/>
</dbReference>
<dbReference type="GO" id="GO:0005524">
    <property type="term" value="F:ATP binding"/>
    <property type="evidence" value="ECO:0007669"/>
    <property type="project" value="UniProtKB-UniRule"/>
</dbReference>
<organism evidence="5 6">
    <name type="scientific">Lactobacillus crispatus</name>
    <dbReference type="NCBI Taxonomy" id="47770"/>
    <lineage>
        <taxon>Bacteria</taxon>
        <taxon>Bacillati</taxon>
        <taxon>Bacillota</taxon>
        <taxon>Bacilli</taxon>
        <taxon>Lactobacillales</taxon>
        <taxon>Lactobacillaceae</taxon>
        <taxon>Lactobacillus</taxon>
    </lineage>
</organism>
<evidence type="ECO:0000256" key="1">
    <source>
        <dbReference type="ARBA" id="ARBA00022741"/>
    </source>
</evidence>
<keyword evidence="1 3" id="KW-0547">Nucleotide-binding</keyword>
<accession>A0A7X4KU51</accession>
<dbReference type="InterPro" id="IPR050206">
    <property type="entry name" value="FtsK/SpoIIIE/SftA"/>
</dbReference>
<reference evidence="5 6" key="1">
    <citation type="submission" date="2020-01" db="EMBL/GenBank/DDBJ databases">
        <title>Vaginal microbiome of pregnant Indian women: Insights into the genome of dominants Lactobacillus species.</title>
        <authorList>
            <person name="Das B."/>
            <person name="Mehta O."/>
            <person name="Ghosh T.S."/>
            <person name="Kothidar A."/>
            <person name="Gowtham M.R."/>
            <person name="Mitra R."/>
            <person name="Kshetrapal P."/>
            <person name="Wadhwa N."/>
            <person name="Thiruvengadam R."/>
            <person name="Nair G.B."/>
            <person name="Bhatnagar S."/>
            <person name="Pore S."/>
        </authorList>
    </citation>
    <scope>NUCLEOTIDE SEQUENCE [LARGE SCALE GENOMIC DNA]</scope>
    <source>
        <strain evidence="5 6">Indica2</strain>
    </source>
</reference>
<name>A0A7X4KU51_9LACO</name>
<sequence length="365" mass="40960">MQGLDVKGWKNMLKQALNLGLGSSSSTETTSYSGSFDISVDENGFAFVPRIPASYFIDNGLYESIFKIANVVCFPFYTVIKKPTMNLISWSADDFHSKRALWFDWMPVNTRIKVPESYILKNRSHIIPIMSHFFVDFNSVTSILIAGNSGSGKSYFLSYLLNFLYGMNHRSKISDLFVIDPKKDSPARWCKACNVDCLFPTKQGATTDFVADVTEVLSRFVKIIYDRQDQLYENSSIKFPHVCIVIDELLALTENIPKKLKDSFFSMISTISLMGRSTNVHLILVSQRFDANVIPVVVRQQANLKIQLGVISSATTRFLFEDLDPAGILVPTGRGTGLISFNDNKKLNQILPLQTPTFEAPKGVI</sequence>
<dbReference type="InterPro" id="IPR027417">
    <property type="entry name" value="P-loop_NTPase"/>
</dbReference>
<feature type="binding site" evidence="3">
    <location>
        <begin position="147"/>
        <end position="154"/>
    </location>
    <ligand>
        <name>ATP</name>
        <dbReference type="ChEBI" id="CHEBI:30616"/>
    </ligand>
</feature>